<proteinExistence type="predicted"/>
<reference evidence="2" key="2">
    <citation type="submission" date="2021-04" db="EMBL/GenBank/DDBJ databases">
        <authorList>
            <person name="Podell S."/>
        </authorList>
    </citation>
    <scope>NUCLEOTIDE SEQUENCE</scope>
    <source>
        <strain evidence="2">Hildebrandi</strain>
    </source>
</reference>
<evidence type="ECO:0000313" key="3">
    <source>
        <dbReference type="Proteomes" id="UP000693970"/>
    </source>
</evidence>
<dbReference type="EMBL" id="JAGRRH010000019">
    <property type="protein sequence ID" value="KAG7349751.1"/>
    <property type="molecule type" value="Genomic_DNA"/>
</dbReference>
<feature type="compositionally biased region" description="Polar residues" evidence="1">
    <location>
        <begin position="11"/>
        <end position="23"/>
    </location>
</feature>
<dbReference type="Pfam" id="PF10294">
    <property type="entry name" value="Methyltransf_16"/>
    <property type="match status" value="1"/>
</dbReference>
<evidence type="ECO:0000256" key="1">
    <source>
        <dbReference type="SAM" id="MobiDB-lite"/>
    </source>
</evidence>
<reference evidence="2" key="1">
    <citation type="journal article" date="2021" name="Sci. Rep.">
        <title>Diploid genomic architecture of Nitzschia inconspicua, an elite biomass production diatom.</title>
        <authorList>
            <person name="Oliver A."/>
            <person name="Podell S."/>
            <person name="Pinowska A."/>
            <person name="Traller J.C."/>
            <person name="Smith S.R."/>
            <person name="McClure R."/>
            <person name="Beliaev A."/>
            <person name="Bohutskyi P."/>
            <person name="Hill E.A."/>
            <person name="Rabines A."/>
            <person name="Zheng H."/>
            <person name="Allen L.Z."/>
            <person name="Kuo A."/>
            <person name="Grigoriev I.V."/>
            <person name="Allen A.E."/>
            <person name="Hazlebeck D."/>
            <person name="Allen E.E."/>
        </authorList>
    </citation>
    <scope>NUCLEOTIDE SEQUENCE</scope>
    <source>
        <strain evidence="2">Hildebrandi</strain>
    </source>
</reference>
<accession>A0A9K3PK51</accession>
<keyword evidence="3" id="KW-1185">Reference proteome</keyword>
<feature type="region of interest" description="Disordered" evidence="1">
    <location>
        <begin position="1"/>
        <end position="31"/>
    </location>
</feature>
<keyword evidence="2" id="KW-0489">Methyltransferase</keyword>
<dbReference type="OrthoDB" id="46564at2759"/>
<comment type="caution">
    <text evidence="2">The sequence shown here is derived from an EMBL/GenBank/DDBJ whole genome shotgun (WGS) entry which is preliminary data.</text>
</comment>
<sequence>MEQDEADDLTGTLTSNSVTWNSSEEGDEGQDCERDVQHCAADSDGDMDSLCEELGLLFEGSHAMIWKHFSWDKMLGDFTTKAGRRSQIHVAISCIDDNPGTVQSGHYLWPAAESLCEYLMRASGEKNDKPFSGSVRSILELGAGTALPSLCAVQLFQETLEYLVVTDRDYGTLERARDNYETTMMELYENAGTDEGQESVVNEISSILVDFLPLTWEHHERQWKELKKRLQLDHSILKTDSGVTFDLVLGSDLMYSVDVIEPLLETVKMAMVKNTCGTLAGQFLLSQSFALDKDAEKEIDRVCRVLHLSSKTVQDTLSANGTKILEFRHMPA</sequence>
<dbReference type="GO" id="GO:0008168">
    <property type="term" value="F:methyltransferase activity"/>
    <property type="evidence" value="ECO:0007669"/>
    <property type="project" value="UniProtKB-KW"/>
</dbReference>
<protein>
    <submittedName>
        <fullName evidence="2">Lysine methyltransferase</fullName>
    </submittedName>
</protein>
<dbReference type="InterPro" id="IPR019410">
    <property type="entry name" value="Methyltransf_16"/>
</dbReference>
<dbReference type="GO" id="GO:0032259">
    <property type="term" value="P:methylation"/>
    <property type="evidence" value="ECO:0007669"/>
    <property type="project" value="UniProtKB-KW"/>
</dbReference>
<organism evidence="2 3">
    <name type="scientific">Nitzschia inconspicua</name>
    <dbReference type="NCBI Taxonomy" id="303405"/>
    <lineage>
        <taxon>Eukaryota</taxon>
        <taxon>Sar</taxon>
        <taxon>Stramenopiles</taxon>
        <taxon>Ochrophyta</taxon>
        <taxon>Bacillariophyta</taxon>
        <taxon>Bacillariophyceae</taxon>
        <taxon>Bacillariophycidae</taxon>
        <taxon>Bacillariales</taxon>
        <taxon>Bacillariaceae</taxon>
        <taxon>Nitzschia</taxon>
    </lineage>
</organism>
<gene>
    <name evidence="2" type="ORF">IV203_012348</name>
</gene>
<dbReference type="AlphaFoldDB" id="A0A9K3PK51"/>
<evidence type="ECO:0000313" key="2">
    <source>
        <dbReference type="EMBL" id="KAG7349751.1"/>
    </source>
</evidence>
<dbReference type="PANTHER" id="PTHR14614">
    <property type="entry name" value="HEPATOCELLULAR CARCINOMA-ASSOCIATED ANTIGEN"/>
    <property type="match status" value="1"/>
</dbReference>
<name>A0A9K3PK51_9STRA</name>
<dbReference type="Proteomes" id="UP000693970">
    <property type="component" value="Unassembled WGS sequence"/>
</dbReference>
<keyword evidence="2" id="KW-0808">Transferase</keyword>